<dbReference type="SMART" id="SM00342">
    <property type="entry name" value="HTH_ARAC"/>
    <property type="match status" value="1"/>
</dbReference>
<dbReference type="Pfam" id="PF02311">
    <property type="entry name" value="AraC_binding"/>
    <property type="match status" value="1"/>
</dbReference>
<reference evidence="6" key="1">
    <citation type="submission" date="2015-04" db="EMBL/GenBank/DDBJ databases">
        <authorList>
            <person name="Schardt J."/>
            <person name="Mueller-Herbst S."/>
            <person name="Scherer S."/>
            <person name="Huptas C."/>
        </authorList>
    </citation>
    <scope>NUCLEOTIDE SEQUENCE [LARGE SCALE GENOMIC DNA]</scope>
    <source>
        <strain evidence="6">Kiel-L1</strain>
    </source>
</reference>
<comment type="caution">
    <text evidence="5">The sequence shown here is derived from an EMBL/GenBank/DDBJ whole genome shotgun (WGS) entry which is preliminary data.</text>
</comment>
<dbReference type="SUPFAM" id="SSF46689">
    <property type="entry name" value="Homeodomain-like"/>
    <property type="match status" value="2"/>
</dbReference>
<dbReference type="InterPro" id="IPR009057">
    <property type="entry name" value="Homeodomain-like_sf"/>
</dbReference>
<dbReference type="PANTHER" id="PTHR43280">
    <property type="entry name" value="ARAC-FAMILY TRANSCRIPTIONAL REGULATOR"/>
    <property type="match status" value="1"/>
</dbReference>
<evidence type="ECO:0000313" key="5">
    <source>
        <dbReference type="EMBL" id="RDX02988.1"/>
    </source>
</evidence>
<name>A0A3D8TVE2_9LIST</name>
<evidence type="ECO:0000256" key="3">
    <source>
        <dbReference type="ARBA" id="ARBA00023163"/>
    </source>
</evidence>
<protein>
    <recommendedName>
        <fullName evidence="4">HTH araC/xylS-type domain-containing protein</fullName>
    </recommendedName>
</protein>
<proteinExistence type="predicted"/>
<dbReference type="InterPro" id="IPR003313">
    <property type="entry name" value="AraC-bd"/>
</dbReference>
<keyword evidence="2" id="KW-0238">DNA-binding</keyword>
<gene>
    <name evidence="5" type="ORF">UR08_00990</name>
</gene>
<dbReference type="GO" id="GO:0043565">
    <property type="term" value="F:sequence-specific DNA binding"/>
    <property type="evidence" value="ECO:0007669"/>
    <property type="project" value="InterPro"/>
</dbReference>
<dbReference type="SUPFAM" id="SSF51182">
    <property type="entry name" value="RmlC-like cupins"/>
    <property type="match status" value="1"/>
</dbReference>
<evidence type="ECO:0000313" key="6">
    <source>
        <dbReference type="Proteomes" id="UP000257055"/>
    </source>
</evidence>
<dbReference type="InterPro" id="IPR020449">
    <property type="entry name" value="Tscrpt_reg_AraC-type_HTH"/>
</dbReference>
<dbReference type="Gene3D" id="2.60.120.10">
    <property type="entry name" value="Jelly Rolls"/>
    <property type="match status" value="1"/>
</dbReference>
<dbReference type="AlphaFoldDB" id="A0A3D8TVE2"/>
<accession>A0A3D8TVE2</accession>
<dbReference type="EMBL" id="LARY01000001">
    <property type="protein sequence ID" value="RDX02988.1"/>
    <property type="molecule type" value="Genomic_DNA"/>
</dbReference>
<dbReference type="GO" id="GO:0003700">
    <property type="term" value="F:DNA-binding transcription factor activity"/>
    <property type="evidence" value="ECO:0007669"/>
    <property type="project" value="InterPro"/>
</dbReference>
<evidence type="ECO:0000259" key="4">
    <source>
        <dbReference type="PROSITE" id="PS01124"/>
    </source>
</evidence>
<evidence type="ECO:0000256" key="2">
    <source>
        <dbReference type="ARBA" id="ARBA00023125"/>
    </source>
</evidence>
<sequence>MYHEAIVPTMNFPFKIFIFHTKSSDRLIPPHWHASVELLFCLSGKLDVQFPNQHISLAQQDVLFINSNMIHSSQSPAPGKCLAIQIPLDFLASATENQYGHQFLYKLTPQNATPEVKAILMRIKEQLTKENLWDRLTTKASVYELIAELTKNFRTPLAGIKEIESAKHLPKLKKVNDYIAAHHKEHLSLTSVAEHFNYNPSYFSRFYKKFMGVSFSEYLSSVRLLEAYFKLRDTDHTILEIALDSGFSTVKSFYNAFTKHYGISPQQYRKTYFKK</sequence>
<dbReference type="InterPro" id="IPR014710">
    <property type="entry name" value="RmlC-like_jellyroll"/>
</dbReference>
<dbReference type="Gene3D" id="1.10.10.60">
    <property type="entry name" value="Homeodomain-like"/>
    <property type="match status" value="2"/>
</dbReference>
<dbReference type="PRINTS" id="PR00032">
    <property type="entry name" value="HTHARAC"/>
</dbReference>
<dbReference type="Pfam" id="PF12833">
    <property type="entry name" value="HTH_18"/>
    <property type="match status" value="1"/>
</dbReference>
<dbReference type="Proteomes" id="UP000257055">
    <property type="component" value="Unassembled WGS sequence"/>
</dbReference>
<feature type="domain" description="HTH araC/xylS-type" evidence="4">
    <location>
        <begin position="173"/>
        <end position="271"/>
    </location>
</feature>
<keyword evidence="3" id="KW-0804">Transcription</keyword>
<dbReference type="InterPro" id="IPR011051">
    <property type="entry name" value="RmlC_Cupin_sf"/>
</dbReference>
<organism evidence="5 6">
    <name type="scientific">Listeria kieliensis</name>
    <dbReference type="NCBI Taxonomy" id="1621700"/>
    <lineage>
        <taxon>Bacteria</taxon>
        <taxon>Bacillati</taxon>
        <taxon>Bacillota</taxon>
        <taxon>Bacilli</taxon>
        <taxon>Bacillales</taxon>
        <taxon>Listeriaceae</taxon>
        <taxon>Listeria</taxon>
    </lineage>
</organism>
<evidence type="ECO:0000256" key="1">
    <source>
        <dbReference type="ARBA" id="ARBA00023015"/>
    </source>
</evidence>
<dbReference type="InterPro" id="IPR018060">
    <property type="entry name" value="HTH_AraC"/>
</dbReference>
<keyword evidence="1" id="KW-0805">Transcription regulation</keyword>
<keyword evidence="6" id="KW-1185">Reference proteome</keyword>
<dbReference type="PANTHER" id="PTHR43280:SF28">
    <property type="entry name" value="HTH-TYPE TRANSCRIPTIONAL ACTIVATOR RHAS"/>
    <property type="match status" value="1"/>
</dbReference>
<dbReference type="PROSITE" id="PS01124">
    <property type="entry name" value="HTH_ARAC_FAMILY_2"/>
    <property type="match status" value="1"/>
</dbReference>